<dbReference type="SUPFAM" id="SSF55811">
    <property type="entry name" value="Nudix"/>
    <property type="match status" value="1"/>
</dbReference>
<evidence type="ECO:0000313" key="5">
    <source>
        <dbReference type="Proteomes" id="UP000006866"/>
    </source>
</evidence>
<dbReference type="PANTHER" id="PTHR11839:SF18">
    <property type="entry name" value="NUDIX HYDROLASE DOMAIN-CONTAINING PROTEIN"/>
    <property type="match status" value="1"/>
</dbReference>
<reference evidence="4 5" key="2">
    <citation type="journal article" date="2011" name="Stand. Genomic Sci.">
        <title>Complete genome sequence of the extremely halophilic Halanaerobium praevalens type strain (GSL).</title>
        <authorList>
            <person name="Ivanova N."/>
            <person name="Sikorski J."/>
            <person name="Chertkov O."/>
            <person name="Nolan M."/>
            <person name="Lucas S."/>
            <person name="Hammon N."/>
            <person name="Deshpande S."/>
            <person name="Cheng J.F."/>
            <person name="Tapia R."/>
            <person name="Han C."/>
            <person name="Goodwin L."/>
            <person name="Pitluck S."/>
            <person name="Huntemann M."/>
            <person name="Liolios K."/>
            <person name="Pagani I."/>
            <person name="Mavromatis K."/>
            <person name="Ovchinikova G."/>
            <person name="Pati A."/>
            <person name="Chen A."/>
            <person name="Palaniappan K."/>
            <person name="Land M."/>
            <person name="Hauser L."/>
            <person name="Brambilla E.M."/>
            <person name="Kannan K.P."/>
            <person name="Rohde M."/>
            <person name="Tindall B.J."/>
            <person name="Goker M."/>
            <person name="Detter J.C."/>
            <person name="Woyke T."/>
            <person name="Bristow J."/>
            <person name="Eisen J.A."/>
            <person name="Markowitz V."/>
            <person name="Hugenholtz P."/>
            <person name="Kyrpides N.C."/>
            <person name="Klenk H.P."/>
            <person name="Lapidus A."/>
        </authorList>
    </citation>
    <scope>NUCLEOTIDE SEQUENCE [LARGE SCALE GENOMIC DNA]</scope>
    <source>
        <strain evidence="5">ATCC 33744 / DSM 2228 / GSL</strain>
    </source>
</reference>
<dbReference type="GO" id="GO:0006753">
    <property type="term" value="P:nucleoside phosphate metabolic process"/>
    <property type="evidence" value="ECO:0007669"/>
    <property type="project" value="TreeGrafter"/>
</dbReference>
<keyword evidence="5" id="KW-1185">Reference proteome</keyword>
<feature type="domain" description="Nudix hydrolase" evidence="3">
    <location>
        <begin position="41"/>
        <end position="169"/>
    </location>
</feature>
<name>E3DRL4_HALPG</name>
<dbReference type="EMBL" id="CP002175">
    <property type="protein sequence ID" value="ADO77055.1"/>
    <property type="molecule type" value="Genomic_DNA"/>
</dbReference>
<dbReference type="InterPro" id="IPR000086">
    <property type="entry name" value="NUDIX_hydrolase_dom"/>
</dbReference>
<comment type="cofactor">
    <cofactor evidence="1">
        <name>Mg(2+)</name>
        <dbReference type="ChEBI" id="CHEBI:18420"/>
    </cofactor>
</comment>
<dbReference type="PATRIC" id="fig|572479.3.peg.910"/>
<dbReference type="GO" id="GO:0005829">
    <property type="term" value="C:cytosol"/>
    <property type="evidence" value="ECO:0007669"/>
    <property type="project" value="TreeGrafter"/>
</dbReference>
<accession>E3DRL4</accession>
<dbReference type="HOGENOM" id="CLU_062658_5_1_9"/>
<dbReference type="GO" id="GO:0016787">
    <property type="term" value="F:hydrolase activity"/>
    <property type="evidence" value="ECO:0007669"/>
    <property type="project" value="UniProtKB-KW"/>
</dbReference>
<evidence type="ECO:0000256" key="2">
    <source>
        <dbReference type="ARBA" id="ARBA00022801"/>
    </source>
</evidence>
<dbReference type="eggNOG" id="COG0494">
    <property type="taxonomic scope" value="Bacteria"/>
</dbReference>
<gene>
    <name evidence="4" type="ordered locus">Hprae_0901</name>
</gene>
<dbReference type="Proteomes" id="UP000006866">
    <property type="component" value="Chromosome"/>
</dbReference>
<dbReference type="STRING" id="572479.Hprae_0901"/>
<dbReference type="AlphaFoldDB" id="E3DRL4"/>
<reference evidence="5" key="1">
    <citation type="submission" date="2010-10" db="EMBL/GenBank/DDBJ databases">
        <title>The complete genome of Halanaerobium praevalens DSM 2228.</title>
        <authorList>
            <consortium name="US DOE Joint Genome Institute (JGI-PGF)"/>
            <person name="Lucas S."/>
            <person name="Copeland A."/>
            <person name="Lapidus A."/>
            <person name="Glavina del Rio T."/>
            <person name="Dalin E."/>
            <person name="Tice H."/>
            <person name="Bruce D."/>
            <person name="Goodwin L."/>
            <person name="Pitluck S."/>
            <person name="Kyrpides N."/>
            <person name="Mavromatis K."/>
            <person name="Ivanova N."/>
            <person name="Ovchinnikova G."/>
            <person name="Chertkov O."/>
            <person name="Detter J.C."/>
            <person name="Han C."/>
            <person name="Larimer F."/>
            <person name="Land M."/>
            <person name="Hauser L."/>
            <person name="Markowitz V."/>
            <person name="Cheng J.-F."/>
            <person name="Hugenholtz P."/>
            <person name="Woyke T."/>
            <person name="Wu D."/>
            <person name="Tindall B."/>
            <person name="Pomrenke H.G."/>
            <person name="Brambilla E."/>
            <person name="Klenk H.-P."/>
            <person name="Eisen J.A."/>
        </authorList>
    </citation>
    <scope>NUCLEOTIDE SEQUENCE [LARGE SCALE GENOMIC DNA]</scope>
    <source>
        <strain evidence="5">ATCC 33744 / DSM 2228 / GSL</strain>
    </source>
</reference>
<dbReference type="InterPro" id="IPR020084">
    <property type="entry name" value="NUDIX_hydrolase_CS"/>
</dbReference>
<keyword evidence="2 4" id="KW-0378">Hydrolase</keyword>
<dbReference type="PANTHER" id="PTHR11839">
    <property type="entry name" value="UDP/ADP-SUGAR PYROPHOSPHATASE"/>
    <property type="match status" value="1"/>
</dbReference>
<dbReference type="Gene3D" id="3.90.79.10">
    <property type="entry name" value="Nucleoside Triphosphate Pyrophosphohydrolase"/>
    <property type="match status" value="1"/>
</dbReference>
<dbReference type="FunFam" id="3.90.79.10:FF:000024">
    <property type="entry name" value="ADP-ribose pyrophosphatase"/>
    <property type="match status" value="1"/>
</dbReference>
<dbReference type="InterPro" id="IPR015797">
    <property type="entry name" value="NUDIX_hydrolase-like_dom_sf"/>
</dbReference>
<dbReference type="CDD" id="cd03424">
    <property type="entry name" value="NUDIX_ADPRase_Nudt5_UGPPase_Nudt14"/>
    <property type="match status" value="1"/>
</dbReference>
<evidence type="ECO:0000313" key="4">
    <source>
        <dbReference type="EMBL" id="ADO77055.1"/>
    </source>
</evidence>
<organism evidence="4 5">
    <name type="scientific">Halanaerobium praevalens (strain ATCC 33744 / DSM 2228 / GSL)</name>
    <dbReference type="NCBI Taxonomy" id="572479"/>
    <lineage>
        <taxon>Bacteria</taxon>
        <taxon>Bacillati</taxon>
        <taxon>Bacillota</taxon>
        <taxon>Clostridia</taxon>
        <taxon>Halanaerobiales</taxon>
        <taxon>Halanaerobiaceae</taxon>
        <taxon>Halanaerobium</taxon>
    </lineage>
</organism>
<dbReference type="KEGG" id="hpk:Hprae_0901"/>
<dbReference type="PROSITE" id="PS51462">
    <property type="entry name" value="NUDIX"/>
    <property type="match status" value="1"/>
</dbReference>
<dbReference type="GO" id="GO:0019693">
    <property type="term" value="P:ribose phosphate metabolic process"/>
    <property type="evidence" value="ECO:0007669"/>
    <property type="project" value="TreeGrafter"/>
</dbReference>
<protein>
    <submittedName>
        <fullName evidence="4">NUDIX hydrolase</fullName>
    </submittedName>
</protein>
<dbReference type="PROSITE" id="PS00893">
    <property type="entry name" value="NUDIX_BOX"/>
    <property type="match status" value="1"/>
</dbReference>
<dbReference type="Pfam" id="PF00293">
    <property type="entry name" value="NUDIX"/>
    <property type="match status" value="1"/>
</dbReference>
<proteinExistence type="predicted"/>
<evidence type="ECO:0000259" key="3">
    <source>
        <dbReference type="PROSITE" id="PS51462"/>
    </source>
</evidence>
<sequence>MKIMQEKKIARKNIYSGQIIDVYQDQVEFPNKKQSSREVVKHSGGVSIIAENEAGKVLMIKQYRYPVDEIIYEIPAGKLEAKEELLDCAKRELREETGYTAQKFKKLFEFYPTPGYSSETIYIYQAQDLSFVGRDLDEGEYIEVVPKTKSELKELFQAGKIKDSKTLIAVMHYLGDF</sequence>
<dbReference type="RefSeq" id="WP_014553088.1">
    <property type="nucleotide sequence ID" value="NC_017455.1"/>
</dbReference>
<evidence type="ECO:0000256" key="1">
    <source>
        <dbReference type="ARBA" id="ARBA00001946"/>
    </source>
</evidence>
<dbReference type="OrthoDB" id="9806150at2"/>